<gene>
    <name evidence="1" type="ORF">SAMN04489752_1710</name>
</gene>
<sequence length="56" mass="6123">MAKTFVHATVTLDGFMADPDGGIGWMEGLPAVDEDFAVVREAMDRIGPSDRRADQR</sequence>
<dbReference type="InterPro" id="IPR024072">
    <property type="entry name" value="DHFR-like_dom_sf"/>
</dbReference>
<evidence type="ECO:0000313" key="2">
    <source>
        <dbReference type="Proteomes" id="UP000199597"/>
    </source>
</evidence>
<proteinExistence type="predicted"/>
<organism evidence="1 2">
    <name type="scientific">Brevibacterium siliguriense</name>
    <dbReference type="NCBI Taxonomy" id="1136497"/>
    <lineage>
        <taxon>Bacteria</taxon>
        <taxon>Bacillati</taxon>
        <taxon>Actinomycetota</taxon>
        <taxon>Actinomycetes</taxon>
        <taxon>Micrococcales</taxon>
        <taxon>Brevibacteriaceae</taxon>
        <taxon>Brevibacterium</taxon>
    </lineage>
</organism>
<name>A0A1H1S6I4_9MICO</name>
<protein>
    <submittedName>
        <fullName evidence="1">Uncharacterized protein</fullName>
    </submittedName>
</protein>
<dbReference type="STRING" id="1136497.SAMN04489752_1710"/>
<evidence type="ECO:0000313" key="1">
    <source>
        <dbReference type="EMBL" id="SDS43513.1"/>
    </source>
</evidence>
<reference evidence="2" key="1">
    <citation type="submission" date="2016-10" db="EMBL/GenBank/DDBJ databases">
        <authorList>
            <person name="Varghese N."/>
            <person name="Submissions S."/>
        </authorList>
    </citation>
    <scope>NUCLEOTIDE SEQUENCE [LARGE SCALE GENOMIC DNA]</scope>
    <source>
        <strain evidence="2">DSM 23676</strain>
    </source>
</reference>
<dbReference type="OrthoDB" id="7949219at2"/>
<dbReference type="RefSeq" id="WP_157689043.1">
    <property type="nucleotide sequence ID" value="NZ_LT629766.1"/>
</dbReference>
<dbReference type="EMBL" id="LT629766">
    <property type="protein sequence ID" value="SDS43513.1"/>
    <property type="molecule type" value="Genomic_DNA"/>
</dbReference>
<accession>A0A1H1S6I4</accession>
<dbReference type="Proteomes" id="UP000199597">
    <property type="component" value="Chromosome I"/>
</dbReference>
<dbReference type="AlphaFoldDB" id="A0A1H1S6I4"/>
<keyword evidence="2" id="KW-1185">Reference proteome</keyword>
<dbReference type="Gene3D" id="3.40.430.10">
    <property type="entry name" value="Dihydrofolate Reductase, subunit A"/>
    <property type="match status" value="1"/>
</dbReference>